<dbReference type="AlphaFoldDB" id="A0A4U7KWQ2"/>
<dbReference type="RefSeq" id="XP_029741136.1">
    <property type="nucleotide sequence ID" value="XM_029882281.1"/>
</dbReference>
<feature type="compositionally biased region" description="Acidic residues" evidence="1">
    <location>
        <begin position="257"/>
        <end position="268"/>
    </location>
</feature>
<dbReference type="GeneID" id="40724577"/>
<name>A0A4U7KWQ2_9BASI</name>
<evidence type="ECO:0000313" key="2">
    <source>
        <dbReference type="EMBL" id="TKY89151.1"/>
    </source>
</evidence>
<dbReference type="Proteomes" id="UP000306050">
    <property type="component" value="Chromosome SGRAM_12"/>
</dbReference>
<dbReference type="EMBL" id="SRRM01000005">
    <property type="protein sequence ID" value="TKY89151.1"/>
    <property type="molecule type" value="Genomic_DNA"/>
</dbReference>
<evidence type="ECO:0000256" key="1">
    <source>
        <dbReference type="SAM" id="MobiDB-lite"/>
    </source>
</evidence>
<sequence>MAPTARGAMARVDELAPRQVGGYLESYPTALRYKASVSSHAPQGGETLAELDEWYQALPHLASLNDLASSIHDKPSLVRLMRWKLAREKHRPTLLSLIASNPPAVCTEVLRRAAEHLLSHHTLSLSSSSSFPASELLNAVQATMKILAELRGVGPATASAIVAAWVPHGIFQSDELALNLLGAHTKIEYTWPFYKRFYADAVQCLQRVSSAEEHSSAAVQTGRDLERVAWCMFYSDPAAGADDKPATALPAKVGAQEPEDEGEDEDEGMVSKAAGGKAGKRKTKQLKVELVETSQPASARTTRTSKRTRQADPASYGEGKGNVA</sequence>
<feature type="region of interest" description="Disordered" evidence="1">
    <location>
        <begin position="251"/>
        <end position="324"/>
    </location>
</feature>
<reference evidence="2 3" key="1">
    <citation type="submission" date="2019-05" db="EMBL/GenBank/DDBJ databases">
        <title>Sporisorium graminicola CBS 10092 draft sequencing and annotation.</title>
        <authorList>
            <person name="Solano-Gonzalez S."/>
            <person name="Caddick M.X."/>
            <person name="Darby A."/>
        </authorList>
    </citation>
    <scope>NUCLEOTIDE SEQUENCE [LARGE SCALE GENOMIC DNA]</scope>
    <source>
        <strain evidence="2 3">CBS 10092</strain>
    </source>
</reference>
<keyword evidence="3" id="KW-1185">Reference proteome</keyword>
<protein>
    <submittedName>
        <fullName evidence="2">Uncharacterized protein</fullName>
    </submittedName>
</protein>
<gene>
    <name evidence="2" type="ORF">EX895_001682</name>
</gene>
<organism evidence="2 3">
    <name type="scientific">Sporisorium graminicola</name>
    <dbReference type="NCBI Taxonomy" id="280036"/>
    <lineage>
        <taxon>Eukaryota</taxon>
        <taxon>Fungi</taxon>
        <taxon>Dikarya</taxon>
        <taxon>Basidiomycota</taxon>
        <taxon>Ustilaginomycotina</taxon>
        <taxon>Ustilaginomycetes</taxon>
        <taxon>Ustilaginales</taxon>
        <taxon>Ustilaginaceae</taxon>
        <taxon>Sporisorium</taxon>
    </lineage>
</organism>
<dbReference type="OrthoDB" id="8249012at2759"/>
<accession>A0A4U7KWQ2</accession>
<proteinExistence type="predicted"/>
<comment type="caution">
    <text evidence="2">The sequence shown here is derived from an EMBL/GenBank/DDBJ whole genome shotgun (WGS) entry which is preliminary data.</text>
</comment>
<dbReference type="KEGG" id="sgra:EX895_001682"/>
<dbReference type="PANTHER" id="PTHR21521:SF0">
    <property type="entry name" value="AMUN, ISOFORM A"/>
    <property type="match status" value="1"/>
</dbReference>
<dbReference type="PANTHER" id="PTHR21521">
    <property type="entry name" value="AMUN, ISOFORM A"/>
    <property type="match status" value="1"/>
</dbReference>
<evidence type="ECO:0000313" key="3">
    <source>
        <dbReference type="Proteomes" id="UP000306050"/>
    </source>
</evidence>